<dbReference type="PROSITE" id="PS50943">
    <property type="entry name" value="HTH_CROC1"/>
    <property type="match status" value="1"/>
</dbReference>
<dbReference type="CDD" id="cd00093">
    <property type="entry name" value="HTH_XRE"/>
    <property type="match status" value="1"/>
</dbReference>
<evidence type="ECO:0000313" key="4">
    <source>
        <dbReference type="Proteomes" id="UP000177870"/>
    </source>
</evidence>
<dbReference type="RefSeq" id="WP_070391839.1">
    <property type="nucleotide sequence ID" value="NZ_CP017599.1"/>
</dbReference>
<protein>
    <submittedName>
        <fullName evidence="3">Transcriptional regulator</fullName>
    </submittedName>
</protein>
<dbReference type="GO" id="GO:0003677">
    <property type="term" value="F:DNA binding"/>
    <property type="evidence" value="ECO:0007669"/>
    <property type="project" value="UniProtKB-KW"/>
</dbReference>
<dbReference type="KEGG" id="mpro:BJP34_07700"/>
<dbReference type="Pfam" id="PF01381">
    <property type="entry name" value="HTH_3"/>
    <property type="match status" value="1"/>
</dbReference>
<gene>
    <name evidence="3" type="ORF">BJP34_07700</name>
</gene>
<feature type="domain" description="HTH cro/C1-type" evidence="2">
    <location>
        <begin position="11"/>
        <end position="65"/>
    </location>
</feature>
<organism evidence="3 4">
    <name type="scientific">Moorena producens PAL-8-15-08-1</name>
    <dbReference type="NCBI Taxonomy" id="1458985"/>
    <lineage>
        <taxon>Bacteria</taxon>
        <taxon>Bacillati</taxon>
        <taxon>Cyanobacteriota</taxon>
        <taxon>Cyanophyceae</taxon>
        <taxon>Coleofasciculales</taxon>
        <taxon>Coleofasciculaceae</taxon>
        <taxon>Moorena</taxon>
    </lineage>
</organism>
<dbReference type="SMART" id="SM00530">
    <property type="entry name" value="HTH_XRE"/>
    <property type="match status" value="1"/>
</dbReference>
<dbReference type="Proteomes" id="UP000177870">
    <property type="component" value="Chromosome"/>
</dbReference>
<proteinExistence type="predicted"/>
<dbReference type="InterPro" id="IPR001387">
    <property type="entry name" value="Cro/C1-type_HTH"/>
</dbReference>
<evidence type="ECO:0000259" key="2">
    <source>
        <dbReference type="PROSITE" id="PS50943"/>
    </source>
</evidence>
<dbReference type="PANTHER" id="PTHR46558:SF11">
    <property type="entry name" value="HTH-TYPE TRANSCRIPTIONAL REGULATOR XRE"/>
    <property type="match status" value="1"/>
</dbReference>
<reference evidence="4" key="1">
    <citation type="submission" date="2016-10" db="EMBL/GenBank/DDBJ databases">
        <title>Comparative genomics uncovers the prolific and rare metabolic potential of the cyanobacterial genus Moorea.</title>
        <authorList>
            <person name="Leao T."/>
            <person name="Castelao G."/>
            <person name="Korobeynikov A."/>
            <person name="Monroe E.A."/>
            <person name="Podell S."/>
            <person name="Glukhov E."/>
            <person name="Allen E."/>
            <person name="Gerwick W.H."/>
            <person name="Gerwick L."/>
        </authorList>
    </citation>
    <scope>NUCLEOTIDE SEQUENCE [LARGE SCALE GENOMIC DNA]</scope>
    <source>
        <strain evidence="4">PAL-8-15-08-1</strain>
    </source>
</reference>
<dbReference type="AlphaFoldDB" id="A0A1D8TPP6"/>
<accession>A0A1D8TPP6</accession>
<dbReference type="EMBL" id="CP017599">
    <property type="protein sequence ID" value="AOW99355.1"/>
    <property type="molecule type" value="Genomic_DNA"/>
</dbReference>
<evidence type="ECO:0000313" key="3">
    <source>
        <dbReference type="EMBL" id="AOW99355.1"/>
    </source>
</evidence>
<keyword evidence="1" id="KW-0238">DNA-binding</keyword>
<evidence type="ECO:0000256" key="1">
    <source>
        <dbReference type="ARBA" id="ARBA00023125"/>
    </source>
</evidence>
<sequence length="76" mass="8664">MKSQEDQPLTLVKLREHVNLTQMKLAIAVGVSITTISDWENGKAEPRLKHVRLLIEILGCSFEELCEAFDQAKRRS</sequence>
<name>A0A1D8TPP6_9CYAN</name>
<dbReference type="InterPro" id="IPR010982">
    <property type="entry name" value="Lambda_DNA-bd_dom_sf"/>
</dbReference>
<dbReference type="Gene3D" id="1.10.260.40">
    <property type="entry name" value="lambda repressor-like DNA-binding domains"/>
    <property type="match status" value="1"/>
</dbReference>
<dbReference type="OrthoDB" id="465668at2"/>
<dbReference type="SUPFAM" id="SSF47413">
    <property type="entry name" value="lambda repressor-like DNA-binding domains"/>
    <property type="match status" value="1"/>
</dbReference>
<dbReference type="PANTHER" id="PTHR46558">
    <property type="entry name" value="TRACRIPTIONAL REGULATORY PROTEIN-RELATED-RELATED"/>
    <property type="match status" value="1"/>
</dbReference>